<keyword evidence="4" id="KW-0949">S-adenosyl-L-methionine</keyword>
<evidence type="ECO:0000313" key="13">
    <source>
        <dbReference type="Proteomes" id="UP000654075"/>
    </source>
</evidence>
<dbReference type="InterPro" id="IPR002903">
    <property type="entry name" value="RsmH"/>
</dbReference>
<dbReference type="InterPro" id="IPR023397">
    <property type="entry name" value="SAM-dep_MeTrfase_MraW_recog"/>
</dbReference>
<keyword evidence="13" id="KW-1185">Reference proteome</keyword>
<evidence type="ECO:0000313" key="12">
    <source>
        <dbReference type="EMBL" id="CAE8640530.1"/>
    </source>
</evidence>
<evidence type="ECO:0000256" key="7">
    <source>
        <dbReference type="ARBA" id="ARBA00022833"/>
    </source>
</evidence>
<dbReference type="Pfam" id="PF01795">
    <property type="entry name" value="Methyltransf_5"/>
    <property type="match status" value="1"/>
</dbReference>
<evidence type="ECO:0000313" key="11">
    <source>
        <dbReference type="EMBL" id="CAE8629828.1"/>
    </source>
</evidence>
<evidence type="ECO:0000256" key="4">
    <source>
        <dbReference type="ARBA" id="ARBA00022691"/>
    </source>
</evidence>
<dbReference type="InterPro" id="IPR036443">
    <property type="entry name" value="Znf_RanBP2_sf"/>
</dbReference>
<dbReference type="NCBIfam" id="TIGR00006">
    <property type="entry name" value="16S rRNA (cytosine(1402)-N(4))-methyltransferase RsmH"/>
    <property type="match status" value="1"/>
</dbReference>
<dbReference type="GO" id="GO:0005737">
    <property type="term" value="C:cytoplasm"/>
    <property type="evidence" value="ECO:0007669"/>
    <property type="project" value="TreeGrafter"/>
</dbReference>
<dbReference type="PANTHER" id="PTHR11265">
    <property type="entry name" value="S-ADENOSYL-METHYLTRANSFERASE MRAW"/>
    <property type="match status" value="1"/>
</dbReference>
<reference evidence="12" key="1">
    <citation type="submission" date="2021-02" db="EMBL/GenBank/DDBJ databases">
        <authorList>
            <person name="Dougan E. K."/>
            <person name="Rhodes N."/>
            <person name="Thang M."/>
            <person name="Chan C."/>
        </authorList>
    </citation>
    <scope>NUCLEOTIDE SEQUENCE</scope>
</reference>
<dbReference type="PANTHER" id="PTHR11265:SF0">
    <property type="entry name" value="12S RRNA N4-METHYLCYTIDINE METHYLTRANSFERASE"/>
    <property type="match status" value="1"/>
</dbReference>
<dbReference type="GO" id="GO:0071424">
    <property type="term" value="F:rRNA (cytosine-N4-)-methyltransferase activity"/>
    <property type="evidence" value="ECO:0007669"/>
    <property type="project" value="TreeGrafter"/>
</dbReference>
<sequence>MDDDSAVGPPLDAAAASSSGHSNHIFEGCFDHSSSECARCCHRCSCGSTWDDFGDGRFSGGAGWAESRQSERPSWIGSGTGDSDCAVGSSRSSSSTVRWWGFGQSSHWQASGTPKSFWAGEQTDQITDSPEIRGEWHSWSAGSVANWRSAGSWSKWEQSADGYAPRDRGSDWLGVSDPPEGSCRGMDWSQALQSRDASSSTTGPQPDKLSLENPSCSTSAAIEAEHGVPELKISKDLLFESKTAPVQRAENTKSRAGSSLVLLREPRLRLGQGDKLPDHFSSKSHTRTSCQSASASASLATSTAQHQHQQQQGFQDEVQAVHSNSCDFSSSRGSRSTEAVGEVPSPTKVTCSAGAGSDSGLPSGYSEQIPSSSSGANNNRNNNNHNNTHNNIINNSNNDNNNNNKNNSKAPRVLGQGPTSLVELIDTGLYGMGPSGRKPPNSQQQQQQQQQQPQQQQGFLPPSPLRGGVSDGDADPGARGRAAERSVAPSGARAVSRESGFGRGAWDKGTRASLDKAASEAAEYVARRRARSEGAALSRASPEGRSQELADGVPAAADPWASFFSSEAKLLQTPIWGDCPIRRSFDRRPAPPKVGGAELTTGHIPVLRDESLDALLSGEDGAHGFYADGTFGRGGHSTEILRRLSLSGRLWAFDVDPNAIAVGRRLEEMDERFTILHRPFADVDDALPPGVELSGMLLDIGFSSPQVDEGSRGWSCYQDGPLDLRMNFKVGLPAWKWLQTASTAEVAWVLYENGEDDDPILCSRLAEAVLERQRRCGPYTSTLQLSTCIQEVKRGLDDRRQHPAKLAFQGIRNFLNQEMQQLSDALTSQFKRLKYGGRAVVITFKPREETVVERWLRYNEDGWASPLAGKVSPERLAELFPLLQTRQAYAARRLSAPIRASHMEIERNSRSRSAMIHVLVKELRRGPLEDAGSASVGGKLLAPMLSVNADSTASLGAVDGVGDGLPLVRPPPPLLWRPLPEAALAAMGELPRSRKEAREGDAAAGFAAANDPLSLFSRGRSSGKPGDWLCGRCRDLNFSRRSTCRLCGEERPLLLDR</sequence>
<protein>
    <recommendedName>
        <fullName evidence="10">RanBP2-type domain-containing protein</fullName>
    </recommendedName>
</protein>
<feature type="region of interest" description="Disordered" evidence="9">
    <location>
        <begin position="1"/>
        <end position="20"/>
    </location>
</feature>
<feature type="compositionally biased region" description="Low complexity" evidence="9">
    <location>
        <begin position="292"/>
        <end position="312"/>
    </location>
</feature>
<gene>
    <name evidence="12" type="ORF">PGLA1383_LOCUS55377</name>
    <name evidence="11" type="ORF">PGLA2088_LOCUS927</name>
</gene>
<name>A0A813HSP7_POLGL</name>
<dbReference type="EMBL" id="CAJNNW010000666">
    <property type="protein sequence ID" value="CAE8629828.1"/>
    <property type="molecule type" value="Genomic_DNA"/>
</dbReference>
<proteinExistence type="inferred from homology"/>
<feature type="compositionally biased region" description="Low complexity" evidence="9">
    <location>
        <begin position="377"/>
        <end position="407"/>
    </location>
</feature>
<comment type="caution">
    <text evidence="12">The sequence shown here is derived from an EMBL/GenBank/DDBJ whole genome shotgun (WGS) entry which is preliminary data.</text>
</comment>
<dbReference type="Gene3D" id="1.10.150.170">
    <property type="entry name" value="Putative methyltransferase TM0872, insert domain"/>
    <property type="match status" value="1"/>
</dbReference>
<dbReference type="SUPFAM" id="SSF81799">
    <property type="entry name" value="Putative methyltransferase TM0872, insert domain"/>
    <property type="match status" value="1"/>
</dbReference>
<dbReference type="OrthoDB" id="439808at2759"/>
<dbReference type="PROSITE" id="PS01358">
    <property type="entry name" value="ZF_RANBP2_1"/>
    <property type="match status" value="1"/>
</dbReference>
<dbReference type="SUPFAM" id="SSF90209">
    <property type="entry name" value="Ran binding protein zinc finger-like"/>
    <property type="match status" value="1"/>
</dbReference>
<feature type="region of interest" description="Disordered" evidence="9">
    <location>
        <begin position="271"/>
        <end position="416"/>
    </location>
</feature>
<evidence type="ECO:0000256" key="6">
    <source>
        <dbReference type="ARBA" id="ARBA00022771"/>
    </source>
</evidence>
<evidence type="ECO:0000259" key="10">
    <source>
        <dbReference type="PROSITE" id="PS50199"/>
    </source>
</evidence>
<organism evidence="12 13">
    <name type="scientific">Polarella glacialis</name>
    <name type="common">Dinoflagellate</name>
    <dbReference type="NCBI Taxonomy" id="89957"/>
    <lineage>
        <taxon>Eukaryota</taxon>
        <taxon>Sar</taxon>
        <taxon>Alveolata</taxon>
        <taxon>Dinophyceae</taxon>
        <taxon>Suessiales</taxon>
        <taxon>Suessiaceae</taxon>
        <taxon>Polarella</taxon>
    </lineage>
</organism>
<evidence type="ECO:0000256" key="2">
    <source>
        <dbReference type="ARBA" id="ARBA00022603"/>
    </source>
</evidence>
<dbReference type="GO" id="GO:0070475">
    <property type="term" value="P:rRNA base methylation"/>
    <property type="evidence" value="ECO:0007669"/>
    <property type="project" value="TreeGrafter"/>
</dbReference>
<keyword evidence="3" id="KW-0808">Transferase</keyword>
<dbReference type="HAMAP" id="MF_01007">
    <property type="entry name" value="16SrRNA_methyltr_H"/>
    <property type="match status" value="1"/>
</dbReference>
<dbReference type="EMBL" id="CAJNNV010032622">
    <property type="protein sequence ID" value="CAE8640530.1"/>
    <property type="molecule type" value="Genomic_DNA"/>
</dbReference>
<dbReference type="InterPro" id="IPR029063">
    <property type="entry name" value="SAM-dependent_MTases_sf"/>
</dbReference>
<evidence type="ECO:0000256" key="3">
    <source>
        <dbReference type="ARBA" id="ARBA00022679"/>
    </source>
</evidence>
<feature type="compositionally biased region" description="Low complexity" evidence="9">
    <location>
        <begin position="323"/>
        <end position="336"/>
    </location>
</feature>
<evidence type="ECO:0000256" key="9">
    <source>
        <dbReference type="SAM" id="MobiDB-lite"/>
    </source>
</evidence>
<keyword evidence="6 8" id="KW-0863">Zinc-finger</keyword>
<feature type="compositionally biased region" description="Low complexity" evidence="9">
    <location>
        <begin position="443"/>
        <end position="457"/>
    </location>
</feature>
<feature type="domain" description="RanBP2-type" evidence="10">
    <location>
        <begin position="1024"/>
        <end position="1053"/>
    </location>
</feature>
<dbReference type="Proteomes" id="UP000626109">
    <property type="component" value="Unassembled WGS sequence"/>
</dbReference>
<evidence type="ECO:0000256" key="1">
    <source>
        <dbReference type="ARBA" id="ARBA00010396"/>
    </source>
</evidence>
<feature type="compositionally biased region" description="Polar residues" evidence="9">
    <location>
        <begin position="365"/>
        <end position="376"/>
    </location>
</feature>
<comment type="similarity">
    <text evidence="1">Belongs to the methyltransferase superfamily. RsmH family.</text>
</comment>
<dbReference type="InterPro" id="IPR001876">
    <property type="entry name" value="Znf_RanBP2"/>
</dbReference>
<feature type="compositionally biased region" description="Polar residues" evidence="9">
    <location>
        <begin position="190"/>
        <end position="204"/>
    </location>
</feature>
<keyword evidence="5" id="KW-0479">Metal-binding</keyword>
<feature type="region of interest" description="Disordered" evidence="9">
    <location>
        <begin position="160"/>
        <end position="218"/>
    </location>
</feature>
<feature type="region of interest" description="Disordered" evidence="9">
    <location>
        <begin position="62"/>
        <end position="89"/>
    </location>
</feature>
<evidence type="ECO:0000256" key="5">
    <source>
        <dbReference type="ARBA" id="ARBA00022723"/>
    </source>
</evidence>
<dbReference type="PROSITE" id="PS50199">
    <property type="entry name" value="ZF_RANBP2_2"/>
    <property type="match status" value="1"/>
</dbReference>
<dbReference type="Gene3D" id="4.10.1060.10">
    <property type="entry name" value="Zinc finger, RanBP2-type"/>
    <property type="match status" value="1"/>
</dbReference>
<dbReference type="Proteomes" id="UP000654075">
    <property type="component" value="Unassembled WGS sequence"/>
</dbReference>
<evidence type="ECO:0000256" key="8">
    <source>
        <dbReference type="PROSITE-ProRule" id="PRU00322"/>
    </source>
</evidence>
<dbReference type="SUPFAM" id="SSF53335">
    <property type="entry name" value="S-adenosyl-L-methionine-dependent methyltransferases"/>
    <property type="match status" value="1"/>
</dbReference>
<keyword evidence="7" id="KW-0862">Zinc</keyword>
<dbReference type="Gene3D" id="3.40.50.150">
    <property type="entry name" value="Vaccinia Virus protein VP39"/>
    <property type="match status" value="1"/>
</dbReference>
<feature type="region of interest" description="Disordered" evidence="9">
    <location>
        <begin position="428"/>
        <end position="513"/>
    </location>
</feature>
<accession>A0A813HSP7</accession>
<keyword evidence="2" id="KW-0489">Methyltransferase</keyword>
<dbReference type="GO" id="GO:0008270">
    <property type="term" value="F:zinc ion binding"/>
    <property type="evidence" value="ECO:0007669"/>
    <property type="project" value="UniProtKB-KW"/>
</dbReference>
<dbReference type="AlphaFoldDB" id="A0A813HSP7"/>
<feature type="region of interest" description="Disordered" evidence="9">
    <location>
        <begin position="533"/>
        <end position="552"/>
    </location>
</feature>